<evidence type="ECO:0000259" key="10">
    <source>
        <dbReference type="Pfam" id="PF04324"/>
    </source>
</evidence>
<comment type="cofactor">
    <cofactor evidence="7">
        <name>[2Fe-2S] cluster</name>
        <dbReference type="ChEBI" id="CHEBI:190135"/>
    </cofactor>
</comment>
<evidence type="ECO:0000256" key="4">
    <source>
        <dbReference type="ARBA" id="ARBA00022982"/>
    </source>
</evidence>
<evidence type="ECO:0000256" key="2">
    <source>
        <dbReference type="ARBA" id="ARBA00022714"/>
    </source>
</evidence>
<dbReference type="GO" id="GO:0051537">
    <property type="term" value="F:2 iron, 2 sulfur cluster binding"/>
    <property type="evidence" value="ECO:0007669"/>
    <property type="project" value="UniProtKB-KW"/>
</dbReference>
<keyword evidence="12" id="KW-1185">Reference proteome</keyword>
<proteinExistence type="inferred from homology"/>
<sequence length="72" mass="7805">MYVCLCLGVTDHQIRDAIYEGCCSYRQVREATGVGTQCGKCACEAKNLVRHTIHDVHQSQLALAHPAAFAAA</sequence>
<comment type="similarity">
    <text evidence="9">Belongs to the Bfd family.</text>
</comment>
<gene>
    <name evidence="11" type="ORF">SAMN05216201_12628</name>
</gene>
<dbReference type="Pfam" id="PF04324">
    <property type="entry name" value="Fer2_BFD"/>
    <property type="match status" value="1"/>
</dbReference>
<dbReference type="CDD" id="cd19945">
    <property type="entry name" value="Fer2_BFD"/>
    <property type="match status" value="1"/>
</dbReference>
<dbReference type="AlphaFoldDB" id="A0A1H7CMR7"/>
<dbReference type="STRING" id="915471.SAMN05216201_12628"/>
<feature type="domain" description="BFD-like [2Fe-2S]-binding" evidence="10">
    <location>
        <begin position="2"/>
        <end position="49"/>
    </location>
</feature>
<dbReference type="PANTHER" id="PTHR37424">
    <property type="entry name" value="BACTERIOFERRITIN-ASSOCIATED FERREDOXIN"/>
    <property type="match status" value="1"/>
</dbReference>
<keyword evidence="3" id="KW-0479">Metal-binding</keyword>
<dbReference type="RefSeq" id="WP_090313589.1">
    <property type="nucleotide sequence ID" value="NZ_FNZE01000026.1"/>
</dbReference>
<reference evidence="12" key="1">
    <citation type="submission" date="2016-10" db="EMBL/GenBank/DDBJ databases">
        <authorList>
            <person name="Varghese N."/>
            <person name="Submissions S."/>
        </authorList>
    </citation>
    <scope>NUCLEOTIDE SEQUENCE [LARGE SCALE GENOMIC DNA]</scope>
    <source>
        <strain evidence="12">LMG 25967</strain>
    </source>
</reference>
<dbReference type="GO" id="GO:0046872">
    <property type="term" value="F:metal ion binding"/>
    <property type="evidence" value="ECO:0007669"/>
    <property type="project" value="UniProtKB-KW"/>
</dbReference>
<organism evidence="11 12">
    <name type="scientific">Pseudomonas linyingensis</name>
    <dbReference type="NCBI Taxonomy" id="915471"/>
    <lineage>
        <taxon>Bacteria</taxon>
        <taxon>Pseudomonadati</taxon>
        <taxon>Pseudomonadota</taxon>
        <taxon>Gammaproteobacteria</taxon>
        <taxon>Pseudomonadales</taxon>
        <taxon>Pseudomonadaceae</taxon>
        <taxon>Pseudomonas</taxon>
    </lineage>
</organism>
<accession>A0A1H7CMR7</accession>
<keyword evidence="5" id="KW-0408">Iron</keyword>
<name>A0A1H7CMR7_9PSED</name>
<keyword evidence="1" id="KW-0813">Transport</keyword>
<dbReference type="Proteomes" id="UP000242930">
    <property type="component" value="Unassembled WGS sequence"/>
</dbReference>
<evidence type="ECO:0000313" key="11">
    <source>
        <dbReference type="EMBL" id="SEJ89857.1"/>
    </source>
</evidence>
<evidence type="ECO:0000256" key="3">
    <source>
        <dbReference type="ARBA" id="ARBA00022723"/>
    </source>
</evidence>
<dbReference type="EMBL" id="FNZE01000026">
    <property type="protein sequence ID" value="SEJ89857.1"/>
    <property type="molecule type" value="Genomic_DNA"/>
</dbReference>
<dbReference type="InterPro" id="IPR007419">
    <property type="entry name" value="BFD-like_2Fe2S-bd_dom"/>
</dbReference>
<evidence type="ECO:0000256" key="1">
    <source>
        <dbReference type="ARBA" id="ARBA00022448"/>
    </source>
</evidence>
<evidence type="ECO:0000256" key="9">
    <source>
        <dbReference type="ARBA" id="ARBA00046332"/>
    </source>
</evidence>
<dbReference type="InterPro" id="IPR052371">
    <property type="entry name" value="BFD-associated_ferredoxin"/>
</dbReference>
<keyword evidence="6" id="KW-0411">Iron-sulfur</keyword>
<evidence type="ECO:0000256" key="6">
    <source>
        <dbReference type="ARBA" id="ARBA00023014"/>
    </source>
</evidence>
<protein>
    <recommendedName>
        <fullName evidence="8">Bacterioferritin-associated ferredoxin</fullName>
    </recommendedName>
</protein>
<keyword evidence="4" id="KW-0249">Electron transport</keyword>
<keyword evidence="2" id="KW-0001">2Fe-2S</keyword>
<dbReference type="Gene3D" id="1.10.10.1100">
    <property type="entry name" value="BFD-like [2Fe-2S]-binding domain"/>
    <property type="match status" value="1"/>
</dbReference>
<evidence type="ECO:0000256" key="7">
    <source>
        <dbReference type="ARBA" id="ARBA00034078"/>
    </source>
</evidence>
<dbReference type="InterPro" id="IPR041854">
    <property type="entry name" value="BFD-like_2Fe2S-bd_dom_sf"/>
</dbReference>
<evidence type="ECO:0000256" key="5">
    <source>
        <dbReference type="ARBA" id="ARBA00023004"/>
    </source>
</evidence>
<dbReference type="OrthoDB" id="9815350at2"/>
<evidence type="ECO:0000256" key="8">
    <source>
        <dbReference type="ARBA" id="ARBA00039386"/>
    </source>
</evidence>
<evidence type="ECO:0000313" key="12">
    <source>
        <dbReference type="Proteomes" id="UP000242930"/>
    </source>
</evidence>
<dbReference type="PANTHER" id="PTHR37424:SF1">
    <property type="entry name" value="BACTERIOFERRITIN-ASSOCIATED FERREDOXIN"/>
    <property type="match status" value="1"/>
</dbReference>